<proteinExistence type="predicted"/>
<organism evidence="2 3">
    <name type="scientific">Cellulomonas cellasea</name>
    <dbReference type="NCBI Taxonomy" id="43670"/>
    <lineage>
        <taxon>Bacteria</taxon>
        <taxon>Bacillati</taxon>
        <taxon>Actinomycetota</taxon>
        <taxon>Actinomycetes</taxon>
        <taxon>Micrococcales</taxon>
        <taxon>Cellulomonadaceae</taxon>
        <taxon>Cellulomonas</taxon>
    </lineage>
</organism>
<dbReference type="Proteomes" id="UP000518206">
    <property type="component" value="Unassembled WGS sequence"/>
</dbReference>
<keyword evidence="1" id="KW-0812">Transmembrane</keyword>
<evidence type="ECO:0008006" key="4">
    <source>
        <dbReference type="Google" id="ProtNLM"/>
    </source>
</evidence>
<feature type="transmembrane region" description="Helical" evidence="1">
    <location>
        <begin position="204"/>
        <end position="224"/>
    </location>
</feature>
<dbReference type="AlphaFoldDB" id="A0A7W4UKS8"/>
<keyword evidence="1" id="KW-1133">Transmembrane helix</keyword>
<evidence type="ECO:0000313" key="2">
    <source>
        <dbReference type="EMBL" id="MBB2925535.1"/>
    </source>
</evidence>
<dbReference type="EMBL" id="JACHVX010000011">
    <property type="protein sequence ID" value="MBB2925535.1"/>
    <property type="molecule type" value="Genomic_DNA"/>
</dbReference>
<evidence type="ECO:0000313" key="3">
    <source>
        <dbReference type="Proteomes" id="UP000518206"/>
    </source>
</evidence>
<comment type="caution">
    <text evidence="2">The sequence shown here is derived from an EMBL/GenBank/DDBJ whole genome shotgun (WGS) entry which is preliminary data.</text>
</comment>
<feature type="transmembrane region" description="Helical" evidence="1">
    <location>
        <begin position="286"/>
        <end position="305"/>
    </location>
</feature>
<name>A0A7W4UKS8_9CELL</name>
<evidence type="ECO:0000256" key="1">
    <source>
        <dbReference type="SAM" id="Phobius"/>
    </source>
</evidence>
<protein>
    <recommendedName>
        <fullName evidence="4">MacB-like periplasmic core domain-containing protein</fullName>
    </recommendedName>
</protein>
<reference evidence="2 3" key="2">
    <citation type="submission" date="2020-08" db="EMBL/GenBank/DDBJ databases">
        <authorList>
            <person name="Partida-Martinez L."/>
            <person name="Huntemann M."/>
            <person name="Clum A."/>
            <person name="Wang J."/>
            <person name="Palaniappan K."/>
            <person name="Ritter S."/>
            <person name="Chen I.-M."/>
            <person name="Stamatis D."/>
            <person name="Reddy T."/>
            <person name="O'Malley R."/>
            <person name="Daum C."/>
            <person name="Shapiro N."/>
            <person name="Ivanova N."/>
            <person name="Kyrpides N."/>
            <person name="Woyke T."/>
        </authorList>
    </citation>
    <scope>NUCLEOTIDE SEQUENCE [LARGE SCALE GENOMIC DNA]</scope>
    <source>
        <strain evidence="2 3">RAS26</strain>
    </source>
</reference>
<gene>
    <name evidence="2" type="ORF">FHR80_004482</name>
</gene>
<keyword evidence="1" id="KW-0472">Membrane</keyword>
<feature type="transmembrane region" description="Helical" evidence="1">
    <location>
        <begin position="245"/>
        <end position="266"/>
    </location>
</feature>
<dbReference type="RefSeq" id="WP_183298243.1">
    <property type="nucleotide sequence ID" value="NZ_JACHVX010000011.1"/>
</dbReference>
<reference evidence="2 3" key="1">
    <citation type="submission" date="2020-08" db="EMBL/GenBank/DDBJ databases">
        <title>The Agave Microbiome: Exploring the role of microbial communities in plant adaptations to desert environments.</title>
        <authorList>
            <person name="Partida-Martinez L.P."/>
        </authorList>
    </citation>
    <scope>NUCLEOTIDE SEQUENCE [LARGE SCALE GENOMIC DNA]</scope>
    <source>
        <strain evidence="2 3">RAS26</strain>
    </source>
</reference>
<accession>A0A7W4UKS8</accession>
<sequence>MTPRKALTIGTLLLLLTFLASALGVYDIRQQALELEGNRLYSTESFTAYANAHRILTQATGASGDLRVVKDLTDDGRVRAILAEDYEKLAIPIHAGRTFSSRDHDTALAGSNVALTTRDGVTYYSFEGRDYEVIGRLGLQADSLLAQDIVLNDPALFAAEGDEPLVVDGHGALEAYMAAFGGDDVAAMSGDTNRRTNVDFVSPLLLLFGTCIVAAGLAFTGVLANALLRPHTHVLHVLGSTHLRIFAAGITWLLGLWCTAAAGSAAFWGLRTGGLMTSWTLLPAGLMWQVGVLSGAFTLAFAATARGGARWS</sequence>